<dbReference type="Proteomes" id="UP000228934">
    <property type="component" value="Unassembled WGS sequence"/>
</dbReference>
<proteinExistence type="predicted"/>
<dbReference type="AlphaFoldDB" id="A0A2G9QD51"/>
<evidence type="ECO:0000313" key="2">
    <source>
        <dbReference type="Proteomes" id="UP000228934"/>
    </source>
</evidence>
<organism evidence="1 2">
    <name type="scientific">Aquarana catesbeiana</name>
    <name type="common">American bullfrog</name>
    <name type="synonym">Rana catesbeiana</name>
    <dbReference type="NCBI Taxonomy" id="8400"/>
    <lineage>
        <taxon>Eukaryota</taxon>
        <taxon>Metazoa</taxon>
        <taxon>Chordata</taxon>
        <taxon>Craniata</taxon>
        <taxon>Vertebrata</taxon>
        <taxon>Euteleostomi</taxon>
        <taxon>Amphibia</taxon>
        <taxon>Batrachia</taxon>
        <taxon>Anura</taxon>
        <taxon>Neobatrachia</taxon>
        <taxon>Ranoidea</taxon>
        <taxon>Ranidae</taxon>
        <taxon>Aquarana</taxon>
    </lineage>
</organism>
<keyword evidence="2" id="KW-1185">Reference proteome</keyword>
<dbReference type="OrthoDB" id="6433824at2759"/>
<reference evidence="2" key="1">
    <citation type="journal article" date="2017" name="Nat. Commun.">
        <title>The North American bullfrog draft genome provides insight into hormonal regulation of long noncoding RNA.</title>
        <authorList>
            <person name="Hammond S.A."/>
            <person name="Warren R.L."/>
            <person name="Vandervalk B.P."/>
            <person name="Kucuk E."/>
            <person name="Khan H."/>
            <person name="Gibb E.A."/>
            <person name="Pandoh P."/>
            <person name="Kirk H."/>
            <person name="Zhao Y."/>
            <person name="Jones M."/>
            <person name="Mungall A.J."/>
            <person name="Coope R."/>
            <person name="Pleasance S."/>
            <person name="Moore R.A."/>
            <person name="Holt R.A."/>
            <person name="Round J.M."/>
            <person name="Ohora S."/>
            <person name="Walle B.V."/>
            <person name="Veldhoen N."/>
            <person name="Helbing C.C."/>
            <person name="Birol I."/>
        </authorList>
    </citation>
    <scope>NUCLEOTIDE SEQUENCE [LARGE SCALE GENOMIC DNA]</scope>
</reference>
<name>A0A2G9QD51_AQUCT</name>
<evidence type="ECO:0000313" key="1">
    <source>
        <dbReference type="EMBL" id="PIO13534.1"/>
    </source>
</evidence>
<sequence>SHIYDIELRVSAGDVLSLESFFKAWLFESEREEARLIFPKGDSKLQIICDVHRPLLPPRLLLGGLPHDGEQEWTPGAPKTLRILR</sequence>
<accession>A0A2G9QD51</accession>
<protein>
    <submittedName>
        <fullName evidence="1">Uncharacterized protein</fullName>
    </submittedName>
</protein>
<gene>
    <name evidence="1" type="ORF">AB205_0147590</name>
</gene>
<feature type="non-terminal residue" evidence="1">
    <location>
        <position position="1"/>
    </location>
</feature>
<dbReference type="EMBL" id="KZ026171">
    <property type="protein sequence ID" value="PIO13534.1"/>
    <property type="molecule type" value="Genomic_DNA"/>
</dbReference>